<dbReference type="InterPro" id="IPR001969">
    <property type="entry name" value="Aspartic_peptidase_AS"/>
</dbReference>
<evidence type="ECO:0000256" key="2">
    <source>
        <dbReference type="SAM" id="SignalP"/>
    </source>
</evidence>
<dbReference type="PROSITE" id="PS51767">
    <property type="entry name" value="PEPTIDASE_A1"/>
    <property type="match status" value="2"/>
</dbReference>
<dbReference type="EMBL" id="HBKN01044224">
    <property type="protein sequence ID" value="CAE2333408.1"/>
    <property type="molecule type" value="Transcribed_RNA"/>
</dbReference>
<protein>
    <recommendedName>
        <fullName evidence="3">Peptidase A1 domain-containing protein</fullName>
    </recommendedName>
</protein>
<sequence>MPLNEMRWKVACLFLMAAATCHAGQVVDVDGGSTVFMMNTTNPFHPSKSLSFAHVLFVGFDLTYADTAGLRGYIAQDIAQLGRYYAKTKFGCITQCDSQDFNGIDGILGLGMPDAALASIPEPLFFAISDETGDPANQYILNRRIFTLVSTDEAAELHLGGYDPHAVTEDMKYFRTTSQAEYSVPVSSISMGGHEFLNFASAAQAKGRTSIPGILDSGTSCLVVPDSTLDGLFLESPYQRFMNYMQRGLSIYITVADHQFEIPFHHWWLYPNNSPCIQSTPGGFEGVLLGDALFRSLVVLFDLTHPLTPVIGLAPRNPDYNLVDAQCSHVNDFKGCVAESHPRRFSKMRLAKKRGRGQGSPYLRKATKQLAWLQKKAMSKVNKDLGMPDLSPSGGDKLLTKVPVDFYEQTQFFVNVSLGTPRQTRTVILDTGSSVFGVFCDPPPKRGEATNSHIYLPHFIPASFLQTGVSVSRKVSPEHEEGVESLTAVVALLVIANVVMFMLRTSRRREQDSVTPRGFEEA</sequence>
<organism evidence="7">
    <name type="scientific">Guillardia theta</name>
    <name type="common">Cryptophyte</name>
    <name type="synonym">Cryptomonas phi</name>
    <dbReference type="NCBI Taxonomy" id="55529"/>
    <lineage>
        <taxon>Eukaryota</taxon>
        <taxon>Cryptophyceae</taxon>
        <taxon>Pyrenomonadales</taxon>
        <taxon>Geminigeraceae</taxon>
        <taxon>Guillardia</taxon>
    </lineage>
</organism>
<dbReference type="Gene3D" id="2.40.70.10">
    <property type="entry name" value="Acid Proteases"/>
    <property type="match status" value="3"/>
</dbReference>
<evidence type="ECO:0000313" key="5">
    <source>
        <dbReference type="EMBL" id="CAE2332358.1"/>
    </source>
</evidence>
<keyword evidence="2" id="KW-0732">Signal</keyword>
<comment type="similarity">
    <text evidence="1">Belongs to the peptidase A1 family.</text>
</comment>
<dbReference type="InterPro" id="IPR033121">
    <property type="entry name" value="PEPTIDASE_A1"/>
</dbReference>
<dbReference type="Pfam" id="PF00026">
    <property type="entry name" value="Asp"/>
    <property type="match status" value="2"/>
</dbReference>
<dbReference type="GO" id="GO:0004190">
    <property type="term" value="F:aspartic-type endopeptidase activity"/>
    <property type="evidence" value="ECO:0007669"/>
    <property type="project" value="InterPro"/>
</dbReference>
<dbReference type="CDD" id="cd05471">
    <property type="entry name" value="pepsin_like"/>
    <property type="match status" value="1"/>
</dbReference>
<evidence type="ECO:0000313" key="7">
    <source>
        <dbReference type="EMBL" id="CAE2333408.1"/>
    </source>
</evidence>
<accession>A0A6U6CUY6</accession>
<dbReference type="PANTHER" id="PTHR47966:SF51">
    <property type="entry name" value="BETA-SITE APP-CLEAVING ENZYME, ISOFORM A-RELATED"/>
    <property type="match status" value="1"/>
</dbReference>
<dbReference type="EMBL" id="HBKN01043447">
    <property type="protein sequence ID" value="CAE2332358.1"/>
    <property type="molecule type" value="Transcribed_RNA"/>
</dbReference>
<gene>
    <name evidence="4" type="ORF">GTHE00462_LOCUS33950</name>
    <name evidence="5" type="ORF">GTHE00462_LOCUS34029</name>
    <name evidence="6" type="ORF">GTHE00462_LOCUS34120</name>
    <name evidence="7" type="ORF">GTHE00462_LOCUS34633</name>
</gene>
<dbReference type="InterPro" id="IPR034164">
    <property type="entry name" value="Pepsin-like_dom"/>
</dbReference>
<feature type="domain" description="Peptidase A1" evidence="3">
    <location>
        <begin position="412"/>
        <end position="522"/>
    </location>
</feature>
<dbReference type="PROSITE" id="PS00141">
    <property type="entry name" value="ASP_PROTEASE"/>
    <property type="match status" value="1"/>
</dbReference>
<evidence type="ECO:0000313" key="4">
    <source>
        <dbReference type="EMBL" id="CAE2332229.1"/>
    </source>
</evidence>
<proteinExistence type="inferred from homology"/>
<name>A0A6U6CUY6_GUITH</name>
<evidence type="ECO:0000259" key="3">
    <source>
        <dbReference type="PROSITE" id="PS51767"/>
    </source>
</evidence>
<feature type="domain" description="Peptidase A1" evidence="3">
    <location>
        <begin position="12"/>
        <end position="314"/>
    </location>
</feature>
<feature type="signal peptide" evidence="2">
    <location>
        <begin position="1"/>
        <end position="23"/>
    </location>
</feature>
<dbReference type="AlphaFoldDB" id="A0A6U6CUY6"/>
<feature type="chain" id="PRO_5036192349" description="Peptidase A1 domain-containing protein" evidence="2">
    <location>
        <begin position="24"/>
        <end position="522"/>
    </location>
</feature>
<reference evidence="7" key="1">
    <citation type="submission" date="2021-01" db="EMBL/GenBank/DDBJ databases">
        <authorList>
            <person name="Corre E."/>
            <person name="Pelletier E."/>
            <person name="Niang G."/>
            <person name="Scheremetjew M."/>
            <person name="Finn R."/>
            <person name="Kale V."/>
            <person name="Holt S."/>
            <person name="Cochrane G."/>
            <person name="Meng A."/>
            <person name="Brown T."/>
            <person name="Cohen L."/>
        </authorList>
    </citation>
    <scope>NUCLEOTIDE SEQUENCE</scope>
    <source>
        <strain evidence="7">CCMP 2712</strain>
    </source>
</reference>
<evidence type="ECO:0000256" key="1">
    <source>
        <dbReference type="ARBA" id="ARBA00007447"/>
    </source>
</evidence>
<dbReference type="GO" id="GO:0006508">
    <property type="term" value="P:proteolysis"/>
    <property type="evidence" value="ECO:0007669"/>
    <property type="project" value="InterPro"/>
</dbReference>
<dbReference type="EMBL" id="HBKN01043336">
    <property type="protein sequence ID" value="CAE2332229.1"/>
    <property type="molecule type" value="Transcribed_RNA"/>
</dbReference>
<evidence type="ECO:0000313" key="6">
    <source>
        <dbReference type="EMBL" id="CAE2332514.1"/>
    </source>
</evidence>
<dbReference type="PANTHER" id="PTHR47966">
    <property type="entry name" value="BETA-SITE APP-CLEAVING ENZYME, ISOFORM A-RELATED"/>
    <property type="match status" value="1"/>
</dbReference>
<dbReference type="SUPFAM" id="SSF50630">
    <property type="entry name" value="Acid proteases"/>
    <property type="match status" value="2"/>
</dbReference>
<dbReference type="InterPro" id="IPR001461">
    <property type="entry name" value="Aspartic_peptidase_A1"/>
</dbReference>
<dbReference type="EMBL" id="HBKN01043558">
    <property type="protein sequence ID" value="CAE2332514.1"/>
    <property type="molecule type" value="Transcribed_RNA"/>
</dbReference>
<dbReference type="InterPro" id="IPR021109">
    <property type="entry name" value="Peptidase_aspartic_dom_sf"/>
</dbReference>